<comment type="caution">
    <text evidence="2">The sequence shown here is derived from an EMBL/GenBank/DDBJ whole genome shotgun (WGS) entry which is preliminary data.</text>
</comment>
<organism evidence="2 3">
    <name type="scientific">Carnegiea gigantea</name>
    <dbReference type="NCBI Taxonomy" id="171969"/>
    <lineage>
        <taxon>Eukaryota</taxon>
        <taxon>Viridiplantae</taxon>
        <taxon>Streptophyta</taxon>
        <taxon>Embryophyta</taxon>
        <taxon>Tracheophyta</taxon>
        <taxon>Spermatophyta</taxon>
        <taxon>Magnoliopsida</taxon>
        <taxon>eudicotyledons</taxon>
        <taxon>Gunneridae</taxon>
        <taxon>Pentapetalae</taxon>
        <taxon>Caryophyllales</taxon>
        <taxon>Cactineae</taxon>
        <taxon>Cactaceae</taxon>
        <taxon>Cactoideae</taxon>
        <taxon>Echinocereeae</taxon>
        <taxon>Carnegiea</taxon>
    </lineage>
</organism>
<evidence type="ECO:0000313" key="2">
    <source>
        <dbReference type="EMBL" id="KAJ8438650.1"/>
    </source>
</evidence>
<name>A0A9Q1K856_9CARY</name>
<keyword evidence="3" id="KW-1185">Reference proteome</keyword>
<dbReference type="EMBL" id="JAKOGI010000246">
    <property type="protein sequence ID" value="KAJ8438650.1"/>
    <property type="molecule type" value="Genomic_DNA"/>
</dbReference>
<proteinExistence type="predicted"/>
<dbReference type="Proteomes" id="UP001153076">
    <property type="component" value="Unassembled WGS sequence"/>
</dbReference>
<evidence type="ECO:0000313" key="3">
    <source>
        <dbReference type="Proteomes" id="UP001153076"/>
    </source>
</evidence>
<feature type="region of interest" description="Disordered" evidence="1">
    <location>
        <begin position="1"/>
        <end position="67"/>
    </location>
</feature>
<protein>
    <submittedName>
        <fullName evidence="2">Uncharacterized protein</fullName>
    </submittedName>
</protein>
<reference evidence="2" key="1">
    <citation type="submission" date="2022-04" db="EMBL/GenBank/DDBJ databases">
        <title>Carnegiea gigantea Genome sequencing and assembly v2.</title>
        <authorList>
            <person name="Copetti D."/>
            <person name="Sanderson M.J."/>
            <person name="Burquez A."/>
            <person name="Wojciechowski M.F."/>
        </authorList>
    </citation>
    <scope>NUCLEOTIDE SEQUENCE</scope>
    <source>
        <strain evidence="2">SGP5-SGP5p</strain>
        <tissue evidence="2">Aerial part</tissue>
    </source>
</reference>
<accession>A0A9Q1K856</accession>
<feature type="region of interest" description="Disordered" evidence="1">
    <location>
        <begin position="124"/>
        <end position="155"/>
    </location>
</feature>
<feature type="compositionally biased region" description="Polar residues" evidence="1">
    <location>
        <begin position="1"/>
        <end position="13"/>
    </location>
</feature>
<evidence type="ECO:0000256" key="1">
    <source>
        <dbReference type="SAM" id="MobiDB-lite"/>
    </source>
</evidence>
<gene>
    <name evidence="2" type="ORF">Cgig2_016396</name>
</gene>
<sequence>MAARQGETSNRLSRQFKIGSRTPRLRPCRTPPTLSARPGLRSKSKPRGLEKKPRGRGTHPSVPQLGSAHAAHPHEIYDSTLCLRLISILSSYAVLSSLIFAKALMPTQFHLDASCGDVMNMSLNDDEDGDVPSKGGGSSNEIAGSGTKHKSILLN</sequence>
<dbReference type="AlphaFoldDB" id="A0A9Q1K856"/>